<dbReference type="NCBIfam" id="TIGR00254">
    <property type="entry name" value="GGDEF"/>
    <property type="match status" value="1"/>
</dbReference>
<dbReference type="PANTHER" id="PTHR45138:SF24">
    <property type="entry name" value="DIGUANYLATE CYCLASE DGCC-RELATED"/>
    <property type="match status" value="1"/>
</dbReference>
<name>A0ABV7X8J3_9SPHN</name>
<dbReference type="EMBL" id="JBHRXV010000001">
    <property type="protein sequence ID" value="MFC3711523.1"/>
    <property type="molecule type" value="Genomic_DNA"/>
</dbReference>
<keyword evidence="7" id="KW-1185">Reference proteome</keyword>
<evidence type="ECO:0000256" key="1">
    <source>
        <dbReference type="ARBA" id="ARBA00012528"/>
    </source>
</evidence>
<dbReference type="InterPro" id="IPR029787">
    <property type="entry name" value="Nucleotide_cyclase"/>
</dbReference>
<evidence type="ECO:0000313" key="6">
    <source>
        <dbReference type="EMBL" id="MFC3711523.1"/>
    </source>
</evidence>
<comment type="caution">
    <text evidence="6">The sequence shown here is derived from an EMBL/GenBank/DDBJ whole genome shotgun (WGS) entry which is preliminary data.</text>
</comment>
<dbReference type="InterPro" id="IPR000014">
    <property type="entry name" value="PAS"/>
</dbReference>
<reference evidence="7" key="1">
    <citation type="journal article" date="2019" name="Int. J. Syst. Evol. Microbiol.">
        <title>The Global Catalogue of Microorganisms (GCM) 10K type strain sequencing project: providing services to taxonomists for standard genome sequencing and annotation.</title>
        <authorList>
            <consortium name="The Broad Institute Genomics Platform"/>
            <consortium name="The Broad Institute Genome Sequencing Center for Infectious Disease"/>
            <person name="Wu L."/>
            <person name="Ma J."/>
        </authorList>
    </citation>
    <scope>NUCLEOTIDE SEQUENCE [LARGE SCALE GENOMIC DNA]</scope>
    <source>
        <strain evidence="7">KCTC 42644</strain>
    </source>
</reference>
<evidence type="ECO:0000313" key="7">
    <source>
        <dbReference type="Proteomes" id="UP001595615"/>
    </source>
</evidence>
<dbReference type="SMART" id="SM00267">
    <property type="entry name" value="GGDEF"/>
    <property type="match status" value="1"/>
</dbReference>
<dbReference type="SUPFAM" id="SSF55785">
    <property type="entry name" value="PYP-like sensor domain (PAS domain)"/>
    <property type="match status" value="1"/>
</dbReference>
<dbReference type="EC" id="2.7.7.65" evidence="1"/>
<keyword evidence="2" id="KW-0175">Coiled coil</keyword>
<dbReference type="RefSeq" id="WP_380856591.1">
    <property type="nucleotide sequence ID" value="NZ_JBHRXV010000001.1"/>
</dbReference>
<evidence type="ECO:0000259" key="3">
    <source>
        <dbReference type="PROSITE" id="PS50112"/>
    </source>
</evidence>
<sequence length="314" mass="34428">MAERIITTGAPPADLYRIIAENVCDGVLYVGLGDTCQYASPSVEEIIGRSPGSMIGVGLLSIIHPEDLPEVERHCIELLERRRDRFTIEFRAQHSNGRWVWLEASARAVPDGDKRSAVTSVRDIRWRKQLEDQLLEALNEAEEKAQALERLANSDPLTGLANRRRFMIELEKAARRASTLAICDIDHFKVINDQHGHQAGDEALRGFAAAAQASFPDALVARIGGEEFAVLMTDTPVEDSVARCDAFLAGLARDGCTLPSGERLALTASIGIAATPCLDASELMQRADRLLYAAKRTGRNRVACEQPEEQRAVA</sequence>
<dbReference type="InterPro" id="IPR000700">
    <property type="entry name" value="PAS-assoc_C"/>
</dbReference>
<evidence type="ECO:0000256" key="2">
    <source>
        <dbReference type="SAM" id="Coils"/>
    </source>
</evidence>
<dbReference type="CDD" id="cd01949">
    <property type="entry name" value="GGDEF"/>
    <property type="match status" value="1"/>
</dbReference>
<dbReference type="Gene3D" id="3.30.70.270">
    <property type="match status" value="1"/>
</dbReference>
<dbReference type="CDD" id="cd00130">
    <property type="entry name" value="PAS"/>
    <property type="match status" value="1"/>
</dbReference>
<proteinExistence type="predicted"/>
<dbReference type="Pfam" id="PF00990">
    <property type="entry name" value="GGDEF"/>
    <property type="match status" value="1"/>
</dbReference>
<feature type="domain" description="GGDEF" evidence="5">
    <location>
        <begin position="176"/>
        <end position="307"/>
    </location>
</feature>
<evidence type="ECO:0000259" key="5">
    <source>
        <dbReference type="PROSITE" id="PS50887"/>
    </source>
</evidence>
<dbReference type="PROSITE" id="PS50887">
    <property type="entry name" value="GGDEF"/>
    <property type="match status" value="1"/>
</dbReference>
<gene>
    <name evidence="6" type="ORF">ACFOMD_03005</name>
</gene>
<dbReference type="InterPro" id="IPR035965">
    <property type="entry name" value="PAS-like_dom_sf"/>
</dbReference>
<accession>A0ABV7X8J3</accession>
<feature type="domain" description="PAS" evidence="3">
    <location>
        <begin position="12"/>
        <end position="82"/>
    </location>
</feature>
<dbReference type="Pfam" id="PF08447">
    <property type="entry name" value="PAS_3"/>
    <property type="match status" value="1"/>
</dbReference>
<dbReference type="SUPFAM" id="SSF55073">
    <property type="entry name" value="Nucleotide cyclase"/>
    <property type="match status" value="1"/>
</dbReference>
<dbReference type="InterPro" id="IPR050469">
    <property type="entry name" value="Diguanylate_Cyclase"/>
</dbReference>
<evidence type="ECO:0000259" key="4">
    <source>
        <dbReference type="PROSITE" id="PS50113"/>
    </source>
</evidence>
<dbReference type="PROSITE" id="PS50113">
    <property type="entry name" value="PAC"/>
    <property type="match status" value="1"/>
</dbReference>
<dbReference type="PANTHER" id="PTHR45138">
    <property type="entry name" value="REGULATORY COMPONENTS OF SENSORY TRANSDUCTION SYSTEM"/>
    <property type="match status" value="1"/>
</dbReference>
<protein>
    <recommendedName>
        <fullName evidence="1">diguanylate cyclase</fullName>
        <ecNumber evidence="1">2.7.7.65</ecNumber>
    </recommendedName>
</protein>
<dbReference type="InterPro" id="IPR043128">
    <property type="entry name" value="Rev_trsase/Diguanyl_cyclase"/>
</dbReference>
<dbReference type="Gene3D" id="3.30.450.20">
    <property type="entry name" value="PAS domain"/>
    <property type="match status" value="1"/>
</dbReference>
<organism evidence="6 7">
    <name type="scientific">Sphingoaurantiacus capsulatus</name>
    <dbReference type="NCBI Taxonomy" id="1771310"/>
    <lineage>
        <taxon>Bacteria</taxon>
        <taxon>Pseudomonadati</taxon>
        <taxon>Pseudomonadota</taxon>
        <taxon>Alphaproteobacteria</taxon>
        <taxon>Sphingomonadales</taxon>
        <taxon>Sphingosinicellaceae</taxon>
        <taxon>Sphingoaurantiacus</taxon>
    </lineage>
</organism>
<dbReference type="Proteomes" id="UP001595615">
    <property type="component" value="Unassembled WGS sequence"/>
</dbReference>
<feature type="coiled-coil region" evidence="2">
    <location>
        <begin position="127"/>
        <end position="154"/>
    </location>
</feature>
<dbReference type="NCBIfam" id="TIGR00229">
    <property type="entry name" value="sensory_box"/>
    <property type="match status" value="1"/>
</dbReference>
<dbReference type="InterPro" id="IPR013655">
    <property type="entry name" value="PAS_fold_3"/>
</dbReference>
<dbReference type="SMART" id="SM00091">
    <property type="entry name" value="PAS"/>
    <property type="match status" value="1"/>
</dbReference>
<dbReference type="InterPro" id="IPR000160">
    <property type="entry name" value="GGDEF_dom"/>
</dbReference>
<dbReference type="PROSITE" id="PS50112">
    <property type="entry name" value="PAS"/>
    <property type="match status" value="1"/>
</dbReference>
<feature type="domain" description="PAC" evidence="4">
    <location>
        <begin position="86"/>
        <end position="136"/>
    </location>
</feature>